<evidence type="ECO:0000313" key="3">
    <source>
        <dbReference type="Proteomes" id="UP001567538"/>
    </source>
</evidence>
<evidence type="ECO:0000313" key="2">
    <source>
        <dbReference type="EMBL" id="KAL1566440.1"/>
    </source>
</evidence>
<sequence length="112" mass="12385">MAEGNLDPVSFDHFPKPGYAQSQFPDSIKEEATGSMQEGCFTTVSSHKTAKKRIRVYIPLDAVKGSSEGKQMTVTREEGTAQKRNVSLQKAQFPFQTSVIPSRNRKGMMAIC</sequence>
<name>A0ABD1ICM0_SALDI</name>
<accession>A0ABD1ICM0</accession>
<organism evidence="2 3">
    <name type="scientific">Salvia divinorum</name>
    <name type="common">Maria pastora</name>
    <name type="synonym">Diviner's sage</name>
    <dbReference type="NCBI Taxonomy" id="28513"/>
    <lineage>
        <taxon>Eukaryota</taxon>
        <taxon>Viridiplantae</taxon>
        <taxon>Streptophyta</taxon>
        <taxon>Embryophyta</taxon>
        <taxon>Tracheophyta</taxon>
        <taxon>Spermatophyta</taxon>
        <taxon>Magnoliopsida</taxon>
        <taxon>eudicotyledons</taxon>
        <taxon>Gunneridae</taxon>
        <taxon>Pentapetalae</taxon>
        <taxon>asterids</taxon>
        <taxon>lamiids</taxon>
        <taxon>Lamiales</taxon>
        <taxon>Lamiaceae</taxon>
        <taxon>Nepetoideae</taxon>
        <taxon>Mentheae</taxon>
        <taxon>Salviinae</taxon>
        <taxon>Salvia</taxon>
        <taxon>Salvia subgen. Calosphace</taxon>
    </lineage>
</organism>
<keyword evidence="3" id="KW-1185">Reference proteome</keyword>
<evidence type="ECO:0000256" key="1">
    <source>
        <dbReference type="SAM" id="MobiDB-lite"/>
    </source>
</evidence>
<proteinExistence type="predicted"/>
<feature type="region of interest" description="Disordered" evidence="1">
    <location>
        <begin position="1"/>
        <end position="21"/>
    </location>
</feature>
<dbReference type="EMBL" id="JBEAFC010000002">
    <property type="protein sequence ID" value="KAL1566440.1"/>
    <property type="molecule type" value="Genomic_DNA"/>
</dbReference>
<dbReference type="AlphaFoldDB" id="A0ABD1ICM0"/>
<reference evidence="2 3" key="1">
    <citation type="submission" date="2024-06" db="EMBL/GenBank/DDBJ databases">
        <title>A chromosome level genome sequence of Diviner's sage (Salvia divinorum).</title>
        <authorList>
            <person name="Ford S.A."/>
            <person name="Ro D.-K."/>
            <person name="Ness R.W."/>
            <person name="Phillips M.A."/>
        </authorList>
    </citation>
    <scope>NUCLEOTIDE SEQUENCE [LARGE SCALE GENOMIC DNA]</scope>
    <source>
        <strain evidence="2">SAF-2024a</strain>
        <tissue evidence="2">Leaf</tissue>
    </source>
</reference>
<dbReference type="Proteomes" id="UP001567538">
    <property type="component" value="Unassembled WGS sequence"/>
</dbReference>
<gene>
    <name evidence="2" type="ORF">AAHA92_02049</name>
</gene>
<protein>
    <submittedName>
        <fullName evidence="2">Exonuclease 1-like</fullName>
    </submittedName>
</protein>
<comment type="caution">
    <text evidence="2">The sequence shown here is derived from an EMBL/GenBank/DDBJ whole genome shotgun (WGS) entry which is preliminary data.</text>
</comment>